<keyword evidence="1 3" id="KW-0597">Phosphoprotein</keyword>
<dbReference type="AlphaFoldDB" id="A0A2T8HTZ9"/>
<accession>A0A2T8HTZ9</accession>
<keyword evidence="6" id="KW-1185">Reference proteome</keyword>
<dbReference type="Proteomes" id="UP000245911">
    <property type="component" value="Unassembled WGS sequence"/>
</dbReference>
<dbReference type="CDD" id="cd17574">
    <property type="entry name" value="REC_OmpR"/>
    <property type="match status" value="1"/>
</dbReference>
<evidence type="ECO:0000313" key="6">
    <source>
        <dbReference type="Proteomes" id="UP000245911"/>
    </source>
</evidence>
<dbReference type="EMBL" id="QDKM01000003">
    <property type="protein sequence ID" value="PVH28917.1"/>
    <property type="molecule type" value="Genomic_DNA"/>
</dbReference>
<dbReference type="InterPro" id="IPR001789">
    <property type="entry name" value="Sig_transdc_resp-reg_receiver"/>
</dbReference>
<name>A0A2T8HTZ9_9RHOB</name>
<feature type="modified residue" description="4-aspartylphosphate" evidence="3">
    <location>
        <position position="79"/>
    </location>
</feature>
<dbReference type="SMART" id="SM00448">
    <property type="entry name" value="REC"/>
    <property type="match status" value="1"/>
</dbReference>
<dbReference type="Pfam" id="PF00072">
    <property type="entry name" value="Response_reg"/>
    <property type="match status" value="1"/>
</dbReference>
<evidence type="ECO:0000256" key="2">
    <source>
        <dbReference type="ARBA" id="ARBA00023012"/>
    </source>
</evidence>
<evidence type="ECO:0000313" key="5">
    <source>
        <dbReference type="EMBL" id="PVH28917.1"/>
    </source>
</evidence>
<dbReference type="InterPro" id="IPR011006">
    <property type="entry name" value="CheY-like_superfamily"/>
</dbReference>
<organism evidence="5 6">
    <name type="scientific">Pararhodobacter oceanensis</name>
    <dbReference type="NCBI Taxonomy" id="2172121"/>
    <lineage>
        <taxon>Bacteria</taxon>
        <taxon>Pseudomonadati</taxon>
        <taxon>Pseudomonadota</taxon>
        <taxon>Alphaproteobacteria</taxon>
        <taxon>Rhodobacterales</taxon>
        <taxon>Paracoccaceae</taxon>
        <taxon>Pararhodobacter</taxon>
    </lineage>
</organism>
<dbReference type="PANTHER" id="PTHR45339:SF1">
    <property type="entry name" value="HYBRID SIGNAL TRANSDUCTION HISTIDINE KINASE J"/>
    <property type="match status" value="1"/>
</dbReference>
<comment type="caution">
    <text evidence="5">The sequence shown here is derived from an EMBL/GenBank/DDBJ whole genome shotgun (WGS) entry which is preliminary data.</text>
</comment>
<dbReference type="PANTHER" id="PTHR45339">
    <property type="entry name" value="HYBRID SIGNAL TRANSDUCTION HISTIDINE KINASE J"/>
    <property type="match status" value="1"/>
</dbReference>
<dbReference type="PROSITE" id="PS50110">
    <property type="entry name" value="RESPONSE_REGULATORY"/>
    <property type="match status" value="1"/>
</dbReference>
<keyword evidence="2" id="KW-0902">Two-component regulatory system</keyword>
<evidence type="ECO:0000256" key="3">
    <source>
        <dbReference type="PROSITE-ProRule" id="PRU00169"/>
    </source>
</evidence>
<dbReference type="GO" id="GO:0000160">
    <property type="term" value="P:phosphorelay signal transduction system"/>
    <property type="evidence" value="ECO:0007669"/>
    <property type="project" value="UniProtKB-KW"/>
</dbReference>
<proteinExistence type="predicted"/>
<evidence type="ECO:0000259" key="4">
    <source>
        <dbReference type="PROSITE" id="PS50110"/>
    </source>
</evidence>
<feature type="domain" description="Response regulatory" evidence="4">
    <location>
        <begin position="27"/>
        <end position="146"/>
    </location>
</feature>
<reference evidence="5 6" key="1">
    <citation type="submission" date="2018-04" db="EMBL/GenBank/DDBJ databases">
        <title>Pararhodobacter oceanense sp. nov., isolated from marine intertidal sediment.</title>
        <authorList>
            <person name="Wang X.-L."/>
            <person name="Du Z.-J."/>
        </authorList>
    </citation>
    <scope>NUCLEOTIDE SEQUENCE [LARGE SCALE GENOMIC DNA]</scope>
    <source>
        <strain evidence="5 6">AM505</strain>
    </source>
</reference>
<dbReference type="SUPFAM" id="SSF52172">
    <property type="entry name" value="CheY-like"/>
    <property type="match status" value="1"/>
</dbReference>
<dbReference type="Gene3D" id="3.40.50.2300">
    <property type="match status" value="1"/>
</dbReference>
<gene>
    <name evidence="5" type="ORF">DDE20_07705</name>
</gene>
<protein>
    <recommendedName>
        <fullName evidence="4">Response regulatory domain-containing protein</fullName>
    </recommendedName>
</protein>
<sequence>MYFLRRLFSVFTKCFYSRYDAFEVPMKILAVDDDAFILEILTMTVARFDFPEVVTAHSGERALSLLQSDDAGFDCFLLDISMPGMDGIELCSRIRQIERYSKTPIIMLTAMSEKDYIDRAFQAGATDYIGKPFDISEVGARLRIAKELIDARRAYDVSHRSKKVSQAESAESGLVDEVTIDSVENVVSQTALGNYLKQVSQSEKARTQVLAAIITGFDRLQSRATSACFLAALTAVAEAISAVFKPYGYMMAYAGAGRFLIVMHRPDLEPSIAAELEIQEYLDAKRLSFDDGGPMELEVSLGNPIKPVPSRTQGVWKSFQRALGRAESRAEKRLADLRPVKLR</sequence>
<evidence type="ECO:0000256" key="1">
    <source>
        <dbReference type="ARBA" id="ARBA00022553"/>
    </source>
</evidence>